<dbReference type="GO" id="GO:0008270">
    <property type="term" value="F:zinc ion binding"/>
    <property type="evidence" value="ECO:0007669"/>
    <property type="project" value="UniProtKB-KW"/>
</dbReference>
<dbReference type="InterPro" id="IPR013083">
    <property type="entry name" value="Znf_RING/FYVE/PHD"/>
</dbReference>
<evidence type="ECO:0000256" key="6">
    <source>
        <dbReference type="ARBA" id="ARBA00022833"/>
    </source>
</evidence>
<dbReference type="PROSITE" id="PS50089">
    <property type="entry name" value="ZF_RING_2"/>
    <property type="match status" value="1"/>
</dbReference>
<keyword evidence="6" id="KW-0862">Zinc</keyword>
<feature type="compositionally biased region" description="Polar residues" evidence="10">
    <location>
        <begin position="108"/>
        <end position="127"/>
    </location>
</feature>
<dbReference type="InterPro" id="IPR017907">
    <property type="entry name" value="Znf_RING_CS"/>
</dbReference>
<feature type="compositionally biased region" description="Low complexity" evidence="10">
    <location>
        <begin position="212"/>
        <end position="231"/>
    </location>
</feature>
<feature type="compositionally biased region" description="Polar residues" evidence="10">
    <location>
        <begin position="284"/>
        <end position="306"/>
    </location>
</feature>
<dbReference type="InterPro" id="IPR003879">
    <property type="entry name" value="Butyrophylin_SPRY"/>
</dbReference>
<evidence type="ECO:0000259" key="13">
    <source>
        <dbReference type="PROSITE" id="PS50188"/>
    </source>
</evidence>
<dbReference type="InterPro" id="IPR001870">
    <property type="entry name" value="B30.2/SPRY"/>
</dbReference>
<dbReference type="InterPro" id="IPR018957">
    <property type="entry name" value="Znf_C3HC4_RING-type"/>
</dbReference>
<feature type="domain" description="B30.2/SPRY" evidence="13">
    <location>
        <begin position="584"/>
        <end position="784"/>
    </location>
</feature>
<feature type="compositionally biased region" description="Polar residues" evidence="10">
    <location>
        <begin position="147"/>
        <end position="162"/>
    </location>
</feature>
<evidence type="ECO:0000259" key="12">
    <source>
        <dbReference type="PROSITE" id="PS50119"/>
    </source>
</evidence>
<keyword evidence="3" id="KW-0399">Innate immunity</keyword>
<dbReference type="Gene3D" id="2.60.120.920">
    <property type="match status" value="1"/>
</dbReference>
<feature type="compositionally biased region" description="Low complexity" evidence="10">
    <location>
        <begin position="239"/>
        <end position="270"/>
    </location>
</feature>
<evidence type="ECO:0000256" key="2">
    <source>
        <dbReference type="ARBA" id="ARBA00022490"/>
    </source>
</evidence>
<keyword evidence="2" id="KW-0963">Cytoplasm</keyword>
<dbReference type="InterPro" id="IPR001841">
    <property type="entry name" value="Znf_RING"/>
</dbReference>
<dbReference type="Gene3D" id="3.30.160.60">
    <property type="entry name" value="Classic Zinc Finger"/>
    <property type="match status" value="1"/>
</dbReference>
<dbReference type="PANTHER" id="PTHR25465:SF35">
    <property type="entry name" value="E3 UBIQUITIN_ISG15 LIGASE TRIM25-RELATED"/>
    <property type="match status" value="1"/>
</dbReference>
<dbReference type="Pfam" id="PF00643">
    <property type="entry name" value="zf-B_box"/>
    <property type="match status" value="1"/>
</dbReference>
<accession>A0A6P3WCB6</accession>
<evidence type="ECO:0000256" key="5">
    <source>
        <dbReference type="ARBA" id="ARBA00022771"/>
    </source>
</evidence>
<evidence type="ECO:0000256" key="4">
    <source>
        <dbReference type="ARBA" id="ARBA00022723"/>
    </source>
</evidence>
<keyword evidence="14" id="KW-1185">Reference proteome</keyword>
<feature type="domain" description="B box-type" evidence="12">
    <location>
        <begin position="383"/>
        <end position="419"/>
    </location>
</feature>
<dbReference type="InterPro" id="IPR003877">
    <property type="entry name" value="SPRY_dom"/>
</dbReference>
<dbReference type="PRINTS" id="PR01407">
    <property type="entry name" value="BUTYPHLNCDUF"/>
</dbReference>
<evidence type="ECO:0000313" key="14">
    <source>
        <dbReference type="Proteomes" id="UP000515152"/>
    </source>
</evidence>
<dbReference type="Pfam" id="PF00097">
    <property type="entry name" value="zf-C3HC4"/>
    <property type="match status" value="1"/>
</dbReference>
<dbReference type="SMART" id="SM00449">
    <property type="entry name" value="SPRY"/>
    <property type="match status" value="1"/>
</dbReference>
<keyword evidence="5 8" id="KW-0863">Zinc-finger</keyword>
<dbReference type="AlphaFoldDB" id="A0A6P3WCB6"/>
<dbReference type="PROSITE" id="PS50119">
    <property type="entry name" value="ZF_BBOX"/>
    <property type="match status" value="1"/>
</dbReference>
<evidence type="ECO:0000259" key="11">
    <source>
        <dbReference type="PROSITE" id="PS50089"/>
    </source>
</evidence>
<dbReference type="InterPro" id="IPR051051">
    <property type="entry name" value="E3_ubiq-ligase_TRIM/RNF"/>
</dbReference>
<feature type="domain" description="RING-type" evidence="11">
    <location>
        <begin position="16"/>
        <end position="58"/>
    </location>
</feature>
<dbReference type="SMART" id="SM00589">
    <property type="entry name" value="PRY"/>
    <property type="match status" value="1"/>
</dbReference>
<keyword evidence="7" id="KW-0391">Immunity</keyword>
<evidence type="ECO:0000256" key="9">
    <source>
        <dbReference type="SAM" id="Coils"/>
    </source>
</evidence>
<dbReference type="InterPro" id="IPR006574">
    <property type="entry name" value="PRY"/>
</dbReference>
<dbReference type="PANTHER" id="PTHR25465">
    <property type="entry name" value="B-BOX DOMAIN CONTAINING"/>
    <property type="match status" value="1"/>
</dbReference>
<evidence type="ECO:0000256" key="10">
    <source>
        <dbReference type="SAM" id="MobiDB-lite"/>
    </source>
</evidence>
<dbReference type="InterPro" id="IPR043136">
    <property type="entry name" value="B30.2/SPRY_sf"/>
</dbReference>
<dbReference type="Pfam" id="PF13765">
    <property type="entry name" value="PRY"/>
    <property type="match status" value="1"/>
</dbReference>
<dbReference type="PROSITE" id="PS00518">
    <property type="entry name" value="ZF_RING_1"/>
    <property type="match status" value="1"/>
</dbReference>
<dbReference type="GO" id="GO:0045087">
    <property type="term" value="P:innate immune response"/>
    <property type="evidence" value="ECO:0007669"/>
    <property type="project" value="UniProtKB-KW"/>
</dbReference>
<dbReference type="KEGG" id="char:105910382"/>
<name>A0A6P3WCB6_CLUHA</name>
<dbReference type="PROSITE" id="PS50188">
    <property type="entry name" value="B302_SPRY"/>
    <property type="match status" value="1"/>
</dbReference>
<dbReference type="Gene3D" id="3.30.40.10">
    <property type="entry name" value="Zinc/RING finger domain, C3HC4 (zinc finger)"/>
    <property type="match status" value="1"/>
</dbReference>
<dbReference type="SMART" id="SM00336">
    <property type="entry name" value="BBOX"/>
    <property type="match status" value="2"/>
</dbReference>
<proteinExistence type="predicted"/>
<keyword evidence="9" id="KW-0175">Coiled coil</keyword>
<dbReference type="RefSeq" id="XP_012694549.2">
    <property type="nucleotide sequence ID" value="XM_012839095.3"/>
</dbReference>
<dbReference type="CDD" id="cd19802">
    <property type="entry name" value="Bbox1_TRIM8-like"/>
    <property type="match status" value="1"/>
</dbReference>
<evidence type="ECO:0000256" key="7">
    <source>
        <dbReference type="ARBA" id="ARBA00022859"/>
    </source>
</evidence>
<feature type="coiled-coil region" evidence="9">
    <location>
        <begin position="420"/>
        <end position="468"/>
    </location>
</feature>
<dbReference type="GO" id="GO:0005737">
    <property type="term" value="C:cytoplasm"/>
    <property type="evidence" value="ECO:0007669"/>
    <property type="project" value="UniProtKB-SubCell"/>
</dbReference>
<dbReference type="InterPro" id="IPR013320">
    <property type="entry name" value="ConA-like_dom_sf"/>
</dbReference>
<sequence>MGAKLDTPARVRGPVCPLCHCECKNPTVLKCRHRFCEECIGELWSGSLSGPVFCPECKQEYRKLTDAFWDMETSFPSASRYPSGWRDKFSSPASKNSLLGKRRHSRIPQPQESGQRQVSSPATNGTARSDGFAYHDGEPPPRKKTHSTPGINPSSNTSTPKNHGSVKRSSSDRSSLPLEGTSATVWCPDRSTGGIPVSEGLESPESDDSSVEEVLVVSGVPSESQSPVVVETPLEEPTLKQQTPPKTSTPPVQKSPRATTPAMDMPPAARSPSVSGSPPAARSRSVSGSPPATSSPRQLSPAANHQSFKRMESPPTRDTIQPAALGLVPCHYCFAQDQRPAVKTCLQCGASMCAEHLRTHLESPVFQGHPLVPAVNDVSPWRCQEHQEMNRIYCRPCGVCVCTVCTVIGSHRDHPCIGIKEAEKELRGEMKEEMKKLQGHEQAVMTRKAELLQKKQAFQEVLNEARGNVRTQYQAMREALDHEEQQALLCVAKEETRSLGGVEDQLGLLQTTLGTIQHSVDTLTGLADATGALRVQDQAFITEYNKVACRISGISNPVEDLEAPREVDRARLGCLQGWTERRLDTVVISRPHRDPFRLMYGITPLLDPDTAHPKLLLSMDNRRVSFSDTPQPHPEHDARFSSFPQVLASGALCYGRWYWEVEVAADEGRWKVGVCDGQIGRKGQKDACRMGFNGLSWCLLSEGKGKVEVLHDKESTAVCANAPPRVGVLLDFEEGSLSFFSVAEEGTLTLLYSYQHAFTQPLYPALAVSKTQLTICDLFQRDGADESNQE</sequence>
<dbReference type="Proteomes" id="UP000515152">
    <property type="component" value="Chromosome 3"/>
</dbReference>
<evidence type="ECO:0000313" key="15">
    <source>
        <dbReference type="RefSeq" id="XP_012694549.2"/>
    </source>
</evidence>
<gene>
    <name evidence="15" type="primary">si:dkey-29p10.4</name>
</gene>
<dbReference type="SMART" id="SM00184">
    <property type="entry name" value="RING"/>
    <property type="match status" value="1"/>
</dbReference>
<dbReference type="GeneID" id="105910382"/>
<dbReference type="Gene3D" id="4.10.830.40">
    <property type="match status" value="1"/>
</dbReference>
<feature type="region of interest" description="Disordered" evidence="10">
    <location>
        <begin position="77"/>
        <end position="320"/>
    </location>
</feature>
<dbReference type="SUPFAM" id="SSF49899">
    <property type="entry name" value="Concanavalin A-like lectins/glucanases"/>
    <property type="match status" value="1"/>
</dbReference>
<organism evidence="14 15">
    <name type="scientific">Clupea harengus</name>
    <name type="common">Atlantic herring</name>
    <dbReference type="NCBI Taxonomy" id="7950"/>
    <lineage>
        <taxon>Eukaryota</taxon>
        <taxon>Metazoa</taxon>
        <taxon>Chordata</taxon>
        <taxon>Craniata</taxon>
        <taxon>Vertebrata</taxon>
        <taxon>Euteleostomi</taxon>
        <taxon>Actinopterygii</taxon>
        <taxon>Neopterygii</taxon>
        <taxon>Teleostei</taxon>
        <taxon>Clupei</taxon>
        <taxon>Clupeiformes</taxon>
        <taxon>Clupeoidei</taxon>
        <taxon>Clupeidae</taxon>
        <taxon>Clupea</taxon>
    </lineage>
</organism>
<protein>
    <submittedName>
        <fullName evidence="15">Zinc-binding protein A33</fullName>
    </submittedName>
</protein>
<dbReference type="Pfam" id="PF00622">
    <property type="entry name" value="SPRY"/>
    <property type="match status" value="1"/>
</dbReference>
<feature type="compositionally biased region" description="Acidic residues" evidence="10">
    <location>
        <begin position="202"/>
        <end position="211"/>
    </location>
</feature>
<evidence type="ECO:0000256" key="1">
    <source>
        <dbReference type="ARBA" id="ARBA00004496"/>
    </source>
</evidence>
<dbReference type="InterPro" id="IPR000315">
    <property type="entry name" value="Znf_B-box"/>
</dbReference>
<reference evidence="15" key="1">
    <citation type="submission" date="2025-08" db="UniProtKB">
        <authorList>
            <consortium name="RefSeq"/>
        </authorList>
    </citation>
    <scope>IDENTIFICATION</scope>
</reference>
<evidence type="ECO:0000256" key="8">
    <source>
        <dbReference type="PROSITE-ProRule" id="PRU00024"/>
    </source>
</evidence>
<keyword evidence="4" id="KW-0479">Metal-binding</keyword>
<evidence type="ECO:0000256" key="3">
    <source>
        <dbReference type="ARBA" id="ARBA00022588"/>
    </source>
</evidence>
<dbReference type="OrthoDB" id="6105938at2759"/>
<dbReference type="SUPFAM" id="SSF57845">
    <property type="entry name" value="B-box zinc-binding domain"/>
    <property type="match status" value="1"/>
</dbReference>
<dbReference type="SUPFAM" id="SSF57850">
    <property type="entry name" value="RING/U-box"/>
    <property type="match status" value="1"/>
</dbReference>
<comment type="subcellular location">
    <subcellularLocation>
        <location evidence="1">Cytoplasm</location>
    </subcellularLocation>
</comment>